<dbReference type="CDD" id="cd06267">
    <property type="entry name" value="PBP1_LacI_sugar_binding-like"/>
    <property type="match status" value="1"/>
</dbReference>
<dbReference type="SUPFAM" id="SSF47413">
    <property type="entry name" value="lambda repressor-like DNA-binding domains"/>
    <property type="match status" value="1"/>
</dbReference>
<accession>A0ABZ0VAA8</accession>
<dbReference type="CDD" id="cd01392">
    <property type="entry name" value="HTH_LacI"/>
    <property type="match status" value="1"/>
</dbReference>
<dbReference type="InterPro" id="IPR000843">
    <property type="entry name" value="HTH_LacI"/>
</dbReference>
<evidence type="ECO:0000256" key="2">
    <source>
        <dbReference type="ARBA" id="ARBA00023125"/>
    </source>
</evidence>
<dbReference type="InterPro" id="IPR010982">
    <property type="entry name" value="Lambda_DNA-bd_dom_sf"/>
</dbReference>
<dbReference type="Pfam" id="PF00356">
    <property type="entry name" value="LacI"/>
    <property type="match status" value="1"/>
</dbReference>
<dbReference type="PROSITE" id="PS00356">
    <property type="entry name" value="HTH_LACI_1"/>
    <property type="match status" value="1"/>
</dbReference>
<keyword evidence="7" id="KW-1185">Reference proteome</keyword>
<dbReference type="Proteomes" id="UP001324533">
    <property type="component" value="Chromosome"/>
</dbReference>
<reference evidence="6 7" key="1">
    <citation type="submission" date="2023-06" db="EMBL/GenBank/DDBJ databases">
        <title>Rock-solubilizing bacteria, Microbacterium invictum, promotes re-establishment of vegetation in rocky wasteland by accelerating rock bio-weathering and reshaping soil bacterial community.</title>
        <authorList>
            <person name="Liu C."/>
        </authorList>
    </citation>
    <scope>NUCLEOTIDE SEQUENCE [LARGE SCALE GENOMIC DNA]</scope>
    <source>
        <strain evidence="6 7">X-18</strain>
    </source>
</reference>
<feature type="domain" description="HTH cro/C1-type" evidence="5">
    <location>
        <begin position="17"/>
        <end position="60"/>
    </location>
</feature>
<feature type="domain" description="HTH lacI-type" evidence="4">
    <location>
        <begin position="16"/>
        <end position="70"/>
    </location>
</feature>
<dbReference type="PROSITE" id="PS50932">
    <property type="entry name" value="HTH_LACI_2"/>
    <property type="match status" value="1"/>
</dbReference>
<organism evidence="6 7">
    <name type="scientific">Microbacterium invictum</name>
    <dbReference type="NCBI Taxonomy" id="515415"/>
    <lineage>
        <taxon>Bacteria</taxon>
        <taxon>Bacillati</taxon>
        <taxon>Actinomycetota</taxon>
        <taxon>Actinomycetes</taxon>
        <taxon>Micrococcales</taxon>
        <taxon>Microbacteriaceae</taxon>
        <taxon>Microbacterium</taxon>
    </lineage>
</organism>
<dbReference type="InterPro" id="IPR046335">
    <property type="entry name" value="LacI/GalR-like_sensor"/>
</dbReference>
<dbReference type="GO" id="GO:0003677">
    <property type="term" value="F:DNA binding"/>
    <property type="evidence" value="ECO:0007669"/>
    <property type="project" value="UniProtKB-KW"/>
</dbReference>
<gene>
    <name evidence="6" type="ORF">T9R20_00945</name>
</gene>
<dbReference type="Gene3D" id="3.40.50.2300">
    <property type="match status" value="2"/>
</dbReference>
<dbReference type="EMBL" id="CP139779">
    <property type="protein sequence ID" value="WQB70558.1"/>
    <property type="molecule type" value="Genomic_DNA"/>
</dbReference>
<evidence type="ECO:0000259" key="5">
    <source>
        <dbReference type="PROSITE" id="PS50943"/>
    </source>
</evidence>
<keyword evidence="3" id="KW-0804">Transcription</keyword>
<keyword evidence="1" id="KW-0805">Transcription regulation</keyword>
<dbReference type="RefSeq" id="WP_322410699.1">
    <property type="nucleotide sequence ID" value="NZ_CP139779.1"/>
</dbReference>
<evidence type="ECO:0000259" key="4">
    <source>
        <dbReference type="PROSITE" id="PS50932"/>
    </source>
</evidence>
<dbReference type="InterPro" id="IPR001387">
    <property type="entry name" value="Cro/C1-type_HTH"/>
</dbReference>
<dbReference type="PANTHER" id="PTHR30146">
    <property type="entry name" value="LACI-RELATED TRANSCRIPTIONAL REPRESSOR"/>
    <property type="match status" value="1"/>
</dbReference>
<evidence type="ECO:0000256" key="3">
    <source>
        <dbReference type="ARBA" id="ARBA00023163"/>
    </source>
</evidence>
<dbReference type="Pfam" id="PF13377">
    <property type="entry name" value="Peripla_BP_3"/>
    <property type="match status" value="1"/>
</dbReference>
<sequence>MSVTPAISTDTARAAATIEEVAAAAGVSRSTVSRVVNGSTAVSPTALEAVRRAIAQLNYVPNRAARSLASRQTHAVALIVPEDTTRFFGDPFFAAIVSGINRRLSRSDYVLNLFIASDDPGDKTTSYLRSGSVDGAVVVSHHTSDTFLDRIASSLPVVYGGRPPRLGPLDYYVDVDNLQGGKDAAAHLIGKDRRRIATITGSLTMAAGLDRLAGFRQALAEAGLSEAAVEDGDFTTDGGMRAMERIIDSGVPFDGLFIASDLMAQGAVEVLRRTGRRVPDDVAVVGFDDSPIAVAVQPALTTMRQPSLQQGEQMAGVLLDLLAGRNPPHATILGTELVVRDST</sequence>
<dbReference type="PANTHER" id="PTHR30146:SF109">
    <property type="entry name" value="HTH-TYPE TRANSCRIPTIONAL REGULATOR GALS"/>
    <property type="match status" value="1"/>
</dbReference>
<dbReference type="PROSITE" id="PS50943">
    <property type="entry name" value="HTH_CROC1"/>
    <property type="match status" value="1"/>
</dbReference>
<dbReference type="Gene3D" id="1.10.260.40">
    <property type="entry name" value="lambda repressor-like DNA-binding domains"/>
    <property type="match status" value="1"/>
</dbReference>
<name>A0ABZ0VAA8_9MICO</name>
<evidence type="ECO:0000313" key="6">
    <source>
        <dbReference type="EMBL" id="WQB70558.1"/>
    </source>
</evidence>
<proteinExistence type="predicted"/>
<keyword evidence="2 6" id="KW-0238">DNA-binding</keyword>
<dbReference type="SMART" id="SM00354">
    <property type="entry name" value="HTH_LACI"/>
    <property type="match status" value="1"/>
</dbReference>
<dbReference type="PRINTS" id="PR00036">
    <property type="entry name" value="HTHLACI"/>
</dbReference>
<evidence type="ECO:0000313" key="7">
    <source>
        <dbReference type="Proteomes" id="UP001324533"/>
    </source>
</evidence>
<dbReference type="SUPFAM" id="SSF53822">
    <property type="entry name" value="Periplasmic binding protein-like I"/>
    <property type="match status" value="1"/>
</dbReference>
<evidence type="ECO:0000256" key="1">
    <source>
        <dbReference type="ARBA" id="ARBA00023015"/>
    </source>
</evidence>
<dbReference type="InterPro" id="IPR028082">
    <property type="entry name" value="Peripla_BP_I"/>
</dbReference>
<protein>
    <submittedName>
        <fullName evidence="6">LacI family DNA-binding transcriptional regulator</fullName>
    </submittedName>
</protein>